<dbReference type="PROSITE" id="PS50932">
    <property type="entry name" value="HTH_LACI_2"/>
    <property type="match status" value="1"/>
</dbReference>
<dbReference type="Pfam" id="PF13377">
    <property type="entry name" value="Peripla_BP_3"/>
    <property type="match status" value="1"/>
</dbReference>
<dbReference type="CDD" id="cd01392">
    <property type="entry name" value="HTH_LacI"/>
    <property type="match status" value="1"/>
</dbReference>
<sequence>MPVRKRSTIRDVAREAGVSVAVVSRVLNDGTGPVAPQTRARVVETIERLGFQPRAAARELQQQSTTTIGLVLADLANPFFARLADRVVWDARARGIHVVLLTNQEDPHLEAESLETLVGRSVGSIIATPTGENVDKWRRLITLGVNIVFVDREIDELPGVDVVAINNDLSAEAATQHMLGLGHERIAFISGPLSTSTGRDRVAGFRKAMVAAGVEVDEQFIHAIPFRGDSGGDAVSALLALPNPPTGIIVGNTAQVRSALRRVKQSAIAVPDDLSLIVFDDNPWTELVSPPLTVVRQPIDMLALHSVELAVGRLKGALTEPARHIRVNADFVQRSSTAPLSPVTAD</sequence>
<dbReference type="Gene3D" id="3.40.50.2300">
    <property type="match status" value="2"/>
</dbReference>
<dbReference type="InterPro" id="IPR000843">
    <property type="entry name" value="HTH_LacI"/>
</dbReference>
<dbReference type="EMBL" id="JAVREJ010000003">
    <property type="protein sequence ID" value="MDT0348988.1"/>
    <property type="molecule type" value="Genomic_DNA"/>
</dbReference>
<accession>A0ABU2N669</accession>
<evidence type="ECO:0000313" key="5">
    <source>
        <dbReference type="EMBL" id="MDT0348988.1"/>
    </source>
</evidence>
<organism evidence="5 6">
    <name type="scientific">Pseudonocardia charpentierae</name>
    <dbReference type="NCBI Taxonomy" id="3075545"/>
    <lineage>
        <taxon>Bacteria</taxon>
        <taxon>Bacillati</taxon>
        <taxon>Actinomycetota</taxon>
        <taxon>Actinomycetes</taxon>
        <taxon>Pseudonocardiales</taxon>
        <taxon>Pseudonocardiaceae</taxon>
        <taxon>Pseudonocardia</taxon>
    </lineage>
</organism>
<comment type="caution">
    <text evidence="5">The sequence shown here is derived from an EMBL/GenBank/DDBJ whole genome shotgun (WGS) entry which is preliminary data.</text>
</comment>
<dbReference type="SUPFAM" id="SSF47413">
    <property type="entry name" value="lambda repressor-like DNA-binding domains"/>
    <property type="match status" value="1"/>
</dbReference>
<dbReference type="Gene3D" id="1.10.260.40">
    <property type="entry name" value="lambda repressor-like DNA-binding domains"/>
    <property type="match status" value="1"/>
</dbReference>
<dbReference type="InterPro" id="IPR010982">
    <property type="entry name" value="Lambda_DNA-bd_dom_sf"/>
</dbReference>
<keyword evidence="2 5" id="KW-0238">DNA-binding</keyword>
<evidence type="ECO:0000256" key="3">
    <source>
        <dbReference type="ARBA" id="ARBA00023163"/>
    </source>
</evidence>
<keyword evidence="6" id="KW-1185">Reference proteome</keyword>
<keyword evidence="3" id="KW-0804">Transcription</keyword>
<dbReference type="SUPFAM" id="SSF53822">
    <property type="entry name" value="Periplasmic binding protein-like I"/>
    <property type="match status" value="1"/>
</dbReference>
<dbReference type="InterPro" id="IPR046335">
    <property type="entry name" value="LacI/GalR-like_sensor"/>
</dbReference>
<dbReference type="GO" id="GO:0003677">
    <property type="term" value="F:DNA binding"/>
    <property type="evidence" value="ECO:0007669"/>
    <property type="project" value="UniProtKB-KW"/>
</dbReference>
<evidence type="ECO:0000256" key="2">
    <source>
        <dbReference type="ARBA" id="ARBA00023125"/>
    </source>
</evidence>
<evidence type="ECO:0000256" key="1">
    <source>
        <dbReference type="ARBA" id="ARBA00023015"/>
    </source>
</evidence>
<dbReference type="Pfam" id="PF00356">
    <property type="entry name" value="LacI"/>
    <property type="match status" value="1"/>
</dbReference>
<name>A0ABU2N669_9PSEU</name>
<evidence type="ECO:0000259" key="4">
    <source>
        <dbReference type="PROSITE" id="PS50932"/>
    </source>
</evidence>
<gene>
    <name evidence="5" type="ORF">RM445_05550</name>
</gene>
<keyword evidence="1" id="KW-0805">Transcription regulation</keyword>
<feature type="domain" description="HTH lacI-type" evidence="4">
    <location>
        <begin position="7"/>
        <end position="62"/>
    </location>
</feature>
<dbReference type="SMART" id="SM00354">
    <property type="entry name" value="HTH_LACI"/>
    <property type="match status" value="1"/>
</dbReference>
<dbReference type="PANTHER" id="PTHR30146">
    <property type="entry name" value="LACI-RELATED TRANSCRIPTIONAL REPRESSOR"/>
    <property type="match status" value="1"/>
</dbReference>
<dbReference type="Proteomes" id="UP001183202">
    <property type="component" value="Unassembled WGS sequence"/>
</dbReference>
<dbReference type="RefSeq" id="WP_311554955.1">
    <property type="nucleotide sequence ID" value="NZ_JAVREJ010000003.1"/>
</dbReference>
<proteinExistence type="predicted"/>
<dbReference type="PANTHER" id="PTHR30146:SF109">
    <property type="entry name" value="HTH-TYPE TRANSCRIPTIONAL REGULATOR GALS"/>
    <property type="match status" value="1"/>
</dbReference>
<protein>
    <submittedName>
        <fullName evidence="5">LacI family DNA-binding transcriptional regulator</fullName>
    </submittedName>
</protein>
<dbReference type="PRINTS" id="PR00036">
    <property type="entry name" value="HTHLACI"/>
</dbReference>
<evidence type="ECO:0000313" key="6">
    <source>
        <dbReference type="Proteomes" id="UP001183202"/>
    </source>
</evidence>
<dbReference type="InterPro" id="IPR028082">
    <property type="entry name" value="Peripla_BP_I"/>
</dbReference>
<reference evidence="6" key="1">
    <citation type="submission" date="2023-07" db="EMBL/GenBank/DDBJ databases">
        <title>30 novel species of actinomycetes from the DSMZ collection.</title>
        <authorList>
            <person name="Nouioui I."/>
        </authorList>
    </citation>
    <scope>NUCLEOTIDE SEQUENCE [LARGE SCALE GENOMIC DNA]</scope>
    <source>
        <strain evidence="6">DSM 45834</strain>
    </source>
</reference>